<proteinExistence type="predicted"/>
<protein>
    <submittedName>
        <fullName evidence="1">Uncharacterized protein</fullName>
    </submittedName>
</protein>
<dbReference type="AlphaFoldDB" id="A0A450W3R6"/>
<name>A0A450W3R6_9GAMM</name>
<evidence type="ECO:0000313" key="1">
    <source>
        <dbReference type="EMBL" id="VFK11668.1"/>
    </source>
</evidence>
<gene>
    <name evidence="1" type="ORF">BECKLPF1236B_GA0070989_10238</name>
</gene>
<organism evidence="1">
    <name type="scientific">Candidatus Kentrum sp. LPFa</name>
    <dbReference type="NCBI Taxonomy" id="2126335"/>
    <lineage>
        <taxon>Bacteria</taxon>
        <taxon>Pseudomonadati</taxon>
        <taxon>Pseudomonadota</taxon>
        <taxon>Gammaproteobacteria</taxon>
        <taxon>Candidatus Kentrum</taxon>
    </lineage>
</organism>
<accession>A0A450W3R6</accession>
<sequence length="178" mass="19197">MRAHTLPNRFRDNGVTPEILAELDSTPASMSDADRVLVEQIDEYEDTKNRKLSFRETGTEKGLTDKLAARIKSLEIAPNGNSPFGFSVETDIDTDIGDLTDSGGGVIEEIIRAISTTTGQTFAFNLAQQFGHAGKGPDVVAQGKRDSRHCVCRAESRQPAVVAAGFCKRVRSSLASAI</sequence>
<reference evidence="1" key="1">
    <citation type="submission" date="2019-02" db="EMBL/GenBank/DDBJ databases">
        <authorList>
            <person name="Gruber-Vodicka R. H."/>
            <person name="Seah K. B. B."/>
        </authorList>
    </citation>
    <scope>NUCLEOTIDE SEQUENCE</scope>
    <source>
        <strain evidence="1">BECK_S313</strain>
    </source>
</reference>
<dbReference type="EMBL" id="CAADFK010000023">
    <property type="protein sequence ID" value="VFK11668.1"/>
    <property type="molecule type" value="Genomic_DNA"/>
</dbReference>